<keyword evidence="3" id="KW-0539">Nucleus</keyword>
<dbReference type="GO" id="GO:0046872">
    <property type="term" value="F:metal ion binding"/>
    <property type="evidence" value="ECO:0007669"/>
    <property type="project" value="UniProtKB-UniRule"/>
</dbReference>
<dbReference type="SUPFAM" id="SSF81301">
    <property type="entry name" value="Nucleotidyltransferase"/>
    <property type="match status" value="1"/>
</dbReference>
<dbReference type="GO" id="GO:0006303">
    <property type="term" value="P:double-strand break repair via nonhomologous end joining"/>
    <property type="evidence" value="ECO:0007669"/>
    <property type="project" value="TreeGrafter"/>
</dbReference>
<keyword evidence="6" id="KW-1185">Reference proteome</keyword>
<dbReference type="PANTHER" id="PTHR11276">
    <property type="entry name" value="DNA POLYMERASE TYPE-X FAMILY MEMBER"/>
    <property type="match status" value="1"/>
</dbReference>
<evidence type="ECO:0000256" key="1">
    <source>
        <dbReference type="ARBA" id="ARBA00022679"/>
    </source>
</evidence>
<dbReference type="GO" id="GO:0005634">
    <property type="term" value="C:nucleus"/>
    <property type="evidence" value="ECO:0007669"/>
    <property type="project" value="UniProtKB-SubCell"/>
</dbReference>
<dbReference type="EMBL" id="CAJNOC010000124">
    <property type="protein sequence ID" value="CAF0717193.1"/>
    <property type="molecule type" value="Genomic_DNA"/>
</dbReference>
<reference evidence="5" key="1">
    <citation type="submission" date="2021-02" db="EMBL/GenBank/DDBJ databases">
        <authorList>
            <person name="Nowell W R."/>
        </authorList>
    </citation>
    <scope>NUCLEOTIDE SEQUENCE</scope>
    <source>
        <strain evidence="5">Ploen Becks lab</strain>
    </source>
</reference>
<dbReference type="AlphaFoldDB" id="A0A813M9J5"/>
<dbReference type="Gene3D" id="3.30.210.10">
    <property type="entry name" value="DNA polymerase, thumb domain"/>
    <property type="match status" value="1"/>
</dbReference>
<dbReference type="EC" id="2.7.7.7" evidence="3"/>
<keyword evidence="3" id="KW-0227">DNA damage</keyword>
<dbReference type="InterPro" id="IPR043519">
    <property type="entry name" value="NT_sf"/>
</dbReference>
<dbReference type="PRINTS" id="PR00870">
    <property type="entry name" value="DNAPOLXBETA"/>
</dbReference>
<dbReference type="PANTHER" id="PTHR11276:SF28">
    <property type="entry name" value="DNA POLYMERASE LAMBDA"/>
    <property type="match status" value="1"/>
</dbReference>
<evidence type="ECO:0000256" key="3">
    <source>
        <dbReference type="RuleBase" id="RU366014"/>
    </source>
</evidence>
<comment type="caution">
    <text evidence="5">The sequence shown here is derived from an EMBL/GenBank/DDBJ whole genome shotgun (WGS) entry which is preliminary data.</text>
</comment>
<comment type="catalytic activity">
    <reaction evidence="3">
        <text>DNA(n) + a 2'-deoxyribonucleoside 5'-triphosphate = DNA(n+1) + diphosphate</text>
        <dbReference type="Rhea" id="RHEA:22508"/>
        <dbReference type="Rhea" id="RHEA-COMP:17339"/>
        <dbReference type="Rhea" id="RHEA-COMP:17340"/>
        <dbReference type="ChEBI" id="CHEBI:33019"/>
        <dbReference type="ChEBI" id="CHEBI:61560"/>
        <dbReference type="ChEBI" id="CHEBI:173112"/>
        <dbReference type="EC" id="2.7.7.7"/>
    </reaction>
</comment>
<evidence type="ECO:0000313" key="5">
    <source>
        <dbReference type="EMBL" id="CAF0717193.1"/>
    </source>
</evidence>
<dbReference type="Proteomes" id="UP000663879">
    <property type="component" value="Unassembled WGS sequence"/>
</dbReference>
<dbReference type="InterPro" id="IPR029398">
    <property type="entry name" value="PolB_thumb"/>
</dbReference>
<dbReference type="Pfam" id="PF14791">
    <property type="entry name" value="DNA_pol_B_thumb"/>
    <property type="match status" value="1"/>
</dbReference>
<keyword evidence="3" id="KW-0239">DNA-directed DNA polymerase</keyword>
<accession>A0A813M9J5</accession>
<name>A0A813M9J5_9BILA</name>
<keyword evidence="1 3" id="KW-0808">Transferase</keyword>
<sequence>MTYLGVCRLNEENSLNRRLDIIVVPFSEYACALLYFTGSAHFNRSMRHLAAKLGLSLSEKSLNKNVIRKGKEKINVGEKIITNTEEDIFRILNIPYRMPEERDF</sequence>
<keyword evidence="3" id="KW-0234">DNA repair</keyword>
<evidence type="ECO:0000259" key="4">
    <source>
        <dbReference type="Pfam" id="PF14791"/>
    </source>
</evidence>
<evidence type="ECO:0000313" key="6">
    <source>
        <dbReference type="Proteomes" id="UP000663879"/>
    </source>
</evidence>
<organism evidence="5 6">
    <name type="scientific">Brachionus calyciflorus</name>
    <dbReference type="NCBI Taxonomy" id="104777"/>
    <lineage>
        <taxon>Eukaryota</taxon>
        <taxon>Metazoa</taxon>
        <taxon>Spiralia</taxon>
        <taxon>Gnathifera</taxon>
        <taxon>Rotifera</taxon>
        <taxon>Eurotatoria</taxon>
        <taxon>Monogononta</taxon>
        <taxon>Pseudotrocha</taxon>
        <taxon>Ploima</taxon>
        <taxon>Brachionidae</taxon>
        <taxon>Brachionus</taxon>
    </lineage>
</organism>
<comment type="subcellular location">
    <subcellularLocation>
        <location evidence="3">Nucleus</location>
    </subcellularLocation>
</comment>
<proteinExistence type="inferred from homology"/>
<dbReference type="FunFam" id="3.30.210.10:FF:000002">
    <property type="entry name" value="DNA polymerase"/>
    <property type="match status" value="1"/>
</dbReference>
<dbReference type="OrthoDB" id="205514at2759"/>
<dbReference type="GO" id="GO:0003887">
    <property type="term" value="F:DNA-directed DNA polymerase activity"/>
    <property type="evidence" value="ECO:0007669"/>
    <property type="project" value="UniProtKB-UniRule"/>
</dbReference>
<protein>
    <recommendedName>
        <fullName evidence="3">DNA polymerase</fullName>
        <ecNumber evidence="3">2.7.7.7</ecNumber>
    </recommendedName>
</protein>
<dbReference type="PRINTS" id="PR00869">
    <property type="entry name" value="DNAPOLX"/>
</dbReference>
<dbReference type="GO" id="GO:0003677">
    <property type="term" value="F:DNA binding"/>
    <property type="evidence" value="ECO:0007669"/>
    <property type="project" value="UniProtKB-UniRule"/>
</dbReference>
<feature type="domain" description="DNA polymerase beta thumb" evidence="4">
    <location>
        <begin position="32"/>
        <end position="103"/>
    </location>
</feature>
<gene>
    <name evidence="5" type="ORF">OXX778_LOCUS1789</name>
</gene>
<dbReference type="InterPro" id="IPR022312">
    <property type="entry name" value="DNA_pol_X"/>
</dbReference>
<evidence type="ECO:0000256" key="2">
    <source>
        <dbReference type="ARBA" id="ARBA00022695"/>
    </source>
</evidence>
<comment type="similarity">
    <text evidence="3">Belongs to the DNA polymerase type-X family.</text>
</comment>
<dbReference type="Gene3D" id="3.30.460.10">
    <property type="entry name" value="Beta Polymerase, domain 2"/>
    <property type="match status" value="1"/>
</dbReference>
<dbReference type="InterPro" id="IPR002008">
    <property type="entry name" value="DNA_pol_X_beta-like"/>
</dbReference>
<keyword evidence="2 3" id="KW-0548">Nucleotidyltransferase</keyword>
<comment type="function">
    <text evidence="3">DNA polymerase that functions in several pathways of DNA repair. Involved in base excision repair (BER) responsible for repair of lesions that give rise to abasic (AP) sites in DNA. Also contributes to DNA double-strand break repair by non-homologous end joining and homologous recombination. Has both template-dependent and template-independent (terminal transferase) DNA polymerase activities. Has also a 5'-deoxyribose-5-phosphate lyase (dRP lyase) activity.</text>
</comment>
<dbReference type="InterPro" id="IPR037160">
    <property type="entry name" value="DNA_Pol_thumb_sf"/>
</dbReference>